<proteinExistence type="predicted"/>
<dbReference type="AlphaFoldDB" id="A0AAD5YJE4"/>
<protein>
    <submittedName>
        <fullName evidence="1">Uncharacterized protein</fullName>
    </submittedName>
</protein>
<keyword evidence="2" id="KW-1185">Reference proteome</keyword>
<reference evidence="1" key="1">
    <citation type="submission" date="2022-07" db="EMBL/GenBank/DDBJ databases">
        <title>Genome Sequence of Physisporinus lineatus.</title>
        <authorList>
            <person name="Buettner E."/>
        </authorList>
    </citation>
    <scope>NUCLEOTIDE SEQUENCE</scope>
    <source>
        <strain evidence="1">VT162</strain>
    </source>
</reference>
<name>A0AAD5YJE4_9APHY</name>
<gene>
    <name evidence="1" type="ORF">NLI96_g3042</name>
</gene>
<comment type="caution">
    <text evidence="1">The sequence shown here is derived from an EMBL/GenBank/DDBJ whole genome shotgun (WGS) entry which is preliminary data.</text>
</comment>
<accession>A0AAD5YJE4</accession>
<sequence length="417" mass="47325">MFATSTTDRFRFLKDLRILEAQNSSLPLAENHASQLKIMRILSHSTHLEKVSLWDVEGLLDNFPDAISQLVNLSMLREIECSNSRSLVGWLGQLRAPLTELSFSLDDNDPPVRFLGNISHFRDTLRTLSVGYPFFDAIDAGTQFPHVGKLTIQFIYPSTPSSCYSASTIFRLFPNLKSLVFPADSYDSDDLESFQTEIEGWHDEHVVEAVRDGVEGKALEEFNGCVDDLYAGAYICRIQRLFVHCLDHINSQWLLPLLIHIRPSILILEFWRCESGPATIGILSSILQELSTCNSLQSLFLVYSFEGTESGVARSIMEMLPETLQLAAITQLNISYKLTYEDSDNIEFLENVVNWEEAVIQIILAVPSILFVEFESWQGRSRLFRIPKNLVTLARQKFEDEPAVISYIRSKIRSSAL</sequence>
<organism evidence="1 2">
    <name type="scientific">Meripilus lineatus</name>
    <dbReference type="NCBI Taxonomy" id="2056292"/>
    <lineage>
        <taxon>Eukaryota</taxon>
        <taxon>Fungi</taxon>
        <taxon>Dikarya</taxon>
        <taxon>Basidiomycota</taxon>
        <taxon>Agaricomycotina</taxon>
        <taxon>Agaricomycetes</taxon>
        <taxon>Polyporales</taxon>
        <taxon>Meripilaceae</taxon>
        <taxon>Meripilus</taxon>
    </lineage>
</organism>
<evidence type="ECO:0000313" key="1">
    <source>
        <dbReference type="EMBL" id="KAJ3488138.1"/>
    </source>
</evidence>
<evidence type="ECO:0000313" key="2">
    <source>
        <dbReference type="Proteomes" id="UP001212997"/>
    </source>
</evidence>
<dbReference type="EMBL" id="JANAWD010000073">
    <property type="protein sequence ID" value="KAJ3488138.1"/>
    <property type="molecule type" value="Genomic_DNA"/>
</dbReference>
<dbReference type="Gene3D" id="3.80.10.10">
    <property type="entry name" value="Ribonuclease Inhibitor"/>
    <property type="match status" value="1"/>
</dbReference>
<dbReference type="Proteomes" id="UP001212997">
    <property type="component" value="Unassembled WGS sequence"/>
</dbReference>
<dbReference type="InterPro" id="IPR032675">
    <property type="entry name" value="LRR_dom_sf"/>
</dbReference>
<dbReference type="SUPFAM" id="SSF52047">
    <property type="entry name" value="RNI-like"/>
    <property type="match status" value="1"/>
</dbReference>